<evidence type="ECO:0000313" key="11">
    <source>
        <dbReference type="EMBL" id="GES24633.1"/>
    </source>
</evidence>
<keyword evidence="7 9" id="KW-0472">Membrane</keyword>
<evidence type="ECO:0000256" key="1">
    <source>
        <dbReference type="ARBA" id="ARBA00004429"/>
    </source>
</evidence>
<evidence type="ECO:0000256" key="4">
    <source>
        <dbReference type="ARBA" id="ARBA00022519"/>
    </source>
</evidence>
<dbReference type="EMBL" id="BLAF01000054">
    <property type="protein sequence ID" value="GES24633.1"/>
    <property type="molecule type" value="Genomic_DNA"/>
</dbReference>
<feature type="transmembrane region" description="Helical" evidence="9">
    <location>
        <begin position="55"/>
        <end position="71"/>
    </location>
</feature>
<dbReference type="AlphaFoldDB" id="A0A5M3XYV2"/>
<reference evidence="11 12" key="1">
    <citation type="submission" date="2019-10" db="EMBL/GenBank/DDBJ databases">
        <title>Whole genome shotgun sequence of Acrocarpospora pleiomorpha NBRC 16267.</title>
        <authorList>
            <person name="Ichikawa N."/>
            <person name="Kimura A."/>
            <person name="Kitahashi Y."/>
            <person name="Komaki H."/>
            <person name="Oguchi A."/>
        </authorList>
    </citation>
    <scope>NUCLEOTIDE SEQUENCE [LARGE SCALE GENOMIC DNA]</scope>
    <source>
        <strain evidence="11 12">NBRC 16267</strain>
    </source>
</reference>
<keyword evidence="4" id="KW-0997">Cell inner membrane</keyword>
<evidence type="ECO:0000256" key="9">
    <source>
        <dbReference type="SAM" id="Phobius"/>
    </source>
</evidence>
<comment type="similarity">
    <text evidence="8">Belongs to the TRAP transporter small permease family.</text>
</comment>
<feature type="transmembrane region" description="Helical" evidence="9">
    <location>
        <begin position="21"/>
        <end position="43"/>
    </location>
</feature>
<evidence type="ECO:0000256" key="7">
    <source>
        <dbReference type="ARBA" id="ARBA00023136"/>
    </source>
</evidence>
<evidence type="ECO:0000313" key="12">
    <source>
        <dbReference type="Proteomes" id="UP000377595"/>
    </source>
</evidence>
<evidence type="ECO:0000256" key="6">
    <source>
        <dbReference type="ARBA" id="ARBA00022989"/>
    </source>
</evidence>
<protein>
    <recommendedName>
        <fullName evidence="10">Tripartite ATP-independent periplasmic transporters DctQ component domain-containing protein</fullName>
    </recommendedName>
</protein>
<feature type="transmembrane region" description="Helical" evidence="9">
    <location>
        <begin position="134"/>
        <end position="157"/>
    </location>
</feature>
<keyword evidence="2" id="KW-0813">Transport</keyword>
<keyword evidence="3" id="KW-1003">Cell membrane</keyword>
<keyword evidence="12" id="KW-1185">Reference proteome</keyword>
<dbReference type="GO" id="GO:0005886">
    <property type="term" value="C:plasma membrane"/>
    <property type="evidence" value="ECO:0007669"/>
    <property type="project" value="UniProtKB-SubCell"/>
</dbReference>
<evidence type="ECO:0000256" key="2">
    <source>
        <dbReference type="ARBA" id="ARBA00022448"/>
    </source>
</evidence>
<dbReference type="PANTHER" id="PTHR35011">
    <property type="entry name" value="2,3-DIKETO-L-GULONATE TRAP TRANSPORTER SMALL PERMEASE PROTEIN YIAM"/>
    <property type="match status" value="1"/>
</dbReference>
<comment type="subcellular location">
    <subcellularLocation>
        <location evidence="1">Cell inner membrane</location>
        <topology evidence="1">Multi-pass membrane protein</topology>
    </subcellularLocation>
</comment>
<dbReference type="Proteomes" id="UP000377595">
    <property type="component" value="Unassembled WGS sequence"/>
</dbReference>
<feature type="domain" description="Tripartite ATP-independent periplasmic transporters DctQ component" evidence="10">
    <location>
        <begin position="29"/>
        <end position="158"/>
    </location>
</feature>
<dbReference type="RefSeq" id="WP_155349463.1">
    <property type="nucleotide sequence ID" value="NZ_BAAAHM010000044.1"/>
</dbReference>
<keyword evidence="5 9" id="KW-0812">Transmembrane</keyword>
<proteinExistence type="inferred from homology"/>
<dbReference type="Pfam" id="PF04290">
    <property type="entry name" value="DctQ"/>
    <property type="match status" value="1"/>
</dbReference>
<accession>A0A5M3XYV2</accession>
<evidence type="ECO:0000256" key="3">
    <source>
        <dbReference type="ARBA" id="ARBA00022475"/>
    </source>
</evidence>
<gene>
    <name evidence="11" type="ORF">Aple_075320</name>
</gene>
<feature type="transmembrane region" description="Helical" evidence="9">
    <location>
        <begin position="92"/>
        <end position="114"/>
    </location>
</feature>
<evidence type="ECO:0000259" key="10">
    <source>
        <dbReference type="Pfam" id="PF04290"/>
    </source>
</evidence>
<comment type="caution">
    <text evidence="11">The sequence shown here is derived from an EMBL/GenBank/DDBJ whole genome shotgun (WGS) entry which is preliminary data.</text>
</comment>
<keyword evidence="6 9" id="KW-1133">Transmembrane helix</keyword>
<dbReference type="OrthoDB" id="4544352at2"/>
<dbReference type="InterPro" id="IPR007387">
    <property type="entry name" value="TRAP_DctQ"/>
</dbReference>
<sequence length="193" mass="21001">MAQPSRVQRAGQVVRGMSKAIAMAAIAAMMIHVVANALARYAFKQPIEGTLEYTAFWYLPIMVFLGIYLAQADGTQIRAALLFDRFPSQVRVEAHVLGELITLALFLGFAWFGWREALELAEMRGTAGASTVPIWPVVFIVPVACLMVVAQTLFGLYDVVRTGNPDVVTERATRDDALVVEGPTGTVLGAERS</sequence>
<evidence type="ECO:0000256" key="8">
    <source>
        <dbReference type="ARBA" id="ARBA00038436"/>
    </source>
</evidence>
<name>A0A5M3XYV2_9ACTN</name>
<evidence type="ECO:0000256" key="5">
    <source>
        <dbReference type="ARBA" id="ARBA00022692"/>
    </source>
</evidence>
<dbReference type="InterPro" id="IPR055348">
    <property type="entry name" value="DctQ"/>
</dbReference>
<organism evidence="11 12">
    <name type="scientific">Acrocarpospora pleiomorpha</name>
    <dbReference type="NCBI Taxonomy" id="90975"/>
    <lineage>
        <taxon>Bacteria</taxon>
        <taxon>Bacillati</taxon>
        <taxon>Actinomycetota</taxon>
        <taxon>Actinomycetes</taxon>
        <taxon>Streptosporangiales</taxon>
        <taxon>Streptosporangiaceae</taxon>
        <taxon>Acrocarpospora</taxon>
    </lineage>
</organism>